<accession>A0A846QL68</accession>
<protein>
    <recommendedName>
        <fullName evidence="3">Phage tail protein</fullName>
    </recommendedName>
</protein>
<evidence type="ECO:0008006" key="3">
    <source>
        <dbReference type="Google" id="ProtNLM"/>
    </source>
</evidence>
<keyword evidence="2" id="KW-1185">Reference proteome</keyword>
<reference evidence="1 2" key="1">
    <citation type="submission" date="2020-03" db="EMBL/GenBank/DDBJ databases">
        <title>Genomic Encyclopedia of Type Strains, Phase IV (KMG-IV): sequencing the most valuable type-strain genomes for metagenomic binning, comparative biology and taxonomic classification.</title>
        <authorList>
            <person name="Goeker M."/>
        </authorList>
    </citation>
    <scope>NUCLEOTIDE SEQUENCE [LARGE SCALE GENOMIC DNA]</scope>
    <source>
        <strain evidence="1 2">DSM 24233</strain>
    </source>
</reference>
<sequence>MTKIMMKLGRYSFSVDTAAYGRFERSAAYRWAAQERHGREAALQYLGPGDETVSLSGVIHPHFRGGLGQVADMRREAGRGTPLLLVDGRGNVLGRWVILSVAETHGVLFNDGVPRTVEFTLNLRYFGRV</sequence>
<evidence type="ECO:0000313" key="2">
    <source>
        <dbReference type="Proteomes" id="UP000580856"/>
    </source>
</evidence>
<dbReference type="PIRSF" id="PIRSF029208">
    <property type="entry name" value="Phage_tail_GPU"/>
    <property type="match status" value="1"/>
</dbReference>
<evidence type="ECO:0000313" key="1">
    <source>
        <dbReference type="EMBL" id="NJB67202.1"/>
    </source>
</evidence>
<dbReference type="RefSeq" id="WP_167940280.1">
    <property type="nucleotide sequence ID" value="NZ_JAATJA010000001.1"/>
</dbReference>
<proteinExistence type="predicted"/>
<dbReference type="AlphaFoldDB" id="A0A846QL68"/>
<dbReference type="InterPro" id="IPR016912">
    <property type="entry name" value="Phage_P2_GpU"/>
</dbReference>
<dbReference type="Pfam" id="PF06995">
    <property type="entry name" value="Phage_P2_GpU"/>
    <property type="match status" value="1"/>
</dbReference>
<dbReference type="EMBL" id="JAATJA010000001">
    <property type="protein sequence ID" value="NJB67202.1"/>
    <property type="molecule type" value="Genomic_DNA"/>
</dbReference>
<organism evidence="1 2">
    <name type="scientific">Desulfobaculum xiamenense</name>
    <dbReference type="NCBI Taxonomy" id="995050"/>
    <lineage>
        <taxon>Bacteria</taxon>
        <taxon>Pseudomonadati</taxon>
        <taxon>Thermodesulfobacteriota</taxon>
        <taxon>Desulfovibrionia</taxon>
        <taxon>Desulfovibrionales</taxon>
        <taxon>Desulfovibrionaceae</taxon>
        <taxon>Desulfobaculum</taxon>
    </lineage>
</organism>
<comment type="caution">
    <text evidence="1">The sequence shown here is derived from an EMBL/GenBank/DDBJ whole genome shotgun (WGS) entry which is preliminary data.</text>
</comment>
<name>A0A846QL68_9BACT</name>
<dbReference type="InterPro" id="IPR009734">
    <property type="entry name" value="Myoviridae_GpU"/>
</dbReference>
<dbReference type="Proteomes" id="UP000580856">
    <property type="component" value="Unassembled WGS sequence"/>
</dbReference>
<gene>
    <name evidence="1" type="ORF">GGQ74_000842</name>
</gene>